<proteinExistence type="inferred from homology"/>
<feature type="domain" description="Myosin motor" evidence="11">
    <location>
        <begin position="1"/>
        <end position="396"/>
    </location>
</feature>
<dbReference type="Gene3D" id="1.20.5.340">
    <property type="match status" value="1"/>
</dbReference>
<feature type="compositionally biased region" description="Basic and acidic residues" evidence="10">
    <location>
        <begin position="1183"/>
        <end position="1218"/>
    </location>
</feature>
<dbReference type="SUPFAM" id="SSF52540">
    <property type="entry name" value="P-loop containing nucleoside triphosphate hydrolases"/>
    <property type="match status" value="1"/>
</dbReference>
<dbReference type="Proteomes" id="UP000750522">
    <property type="component" value="Unassembled WGS sequence"/>
</dbReference>
<evidence type="ECO:0000256" key="7">
    <source>
        <dbReference type="ARBA" id="ARBA00023203"/>
    </source>
</evidence>
<name>A0A9P5G4V9_GEOCN</name>
<dbReference type="InterPro" id="IPR027417">
    <property type="entry name" value="P-loop_NTPase"/>
</dbReference>
<accession>A0A9P5G4V9</accession>
<comment type="similarity">
    <text evidence="1 8">Belongs to the TRAFAC class myosin-kinesin ATPase superfamily. Myosin family.</text>
</comment>
<reference evidence="12" key="2">
    <citation type="submission" date="2020-01" db="EMBL/GenBank/DDBJ databases">
        <authorList>
            <person name="Perkins V."/>
            <person name="Lessard M.-H."/>
            <person name="Dugat-Bony E."/>
            <person name="Frenette M."/>
            <person name="Labrie S."/>
        </authorList>
    </citation>
    <scope>NUCLEOTIDE SEQUENCE</scope>
    <source>
        <strain evidence="12">LMA-70</strain>
    </source>
</reference>
<dbReference type="GO" id="GO:0007015">
    <property type="term" value="P:actin filament organization"/>
    <property type="evidence" value="ECO:0007669"/>
    <property type="project" value="TreeGrafter"/>
</dbReference>
<dbReference type="Gene3D" id="3.40.850.10">
    <property type="entry name" value="Kinesin motor domain"/>
    <property type="match status" value="1"/>
</dbReference>
<feature type="region of interest" description="Disordered" evidence="10">
    <location>
        <begin position="1147"/>
        <end position="1277"/>
    </location>
</feature>
<evidence type="ECO:0000256" key="9">
    <source>
        <dbReference type="SAM" id="Coils"/>
    </source>
</evidence>
<dbReference type="FunFam" id="1.20.120.720:FF:000001">
    <property type="entry name" value="Myosin heavy chain, muscle"/>
    <property type="match status" value="1"/>
</dbReference>
<dbReference type="GO" id="GO:0016459">
    <property type="term" value="C:myosin complex"/>
    <property type="evidence" value="ECO:0007669"/>
    <property type="project" value="UniProtKB-KW"/>
</dbReference>
<feature type="region of interest" description="Disordered" evidence="10">
    <location>
        <begin position="1752"/>
        <end position="1771"/>
    </location>
</feature>
<dbReference type="GO" id="GO:0051015">
    <property type="term" value="F:actin filament binding"/>
    <property type="evidence" value="ECO:0007669"/>
    <property type="project" value="TreeGrafter"/>
</dbReference>
<evidence type="ECO:0000256" key="2">
    <source>
        <dbReference type="ARBA" id="ARBA00022741"/>
    </source>
</evidence>
<evidence type="ECO:0000256" key="5">
    <source>
        <dbReference type="ARBA" id="ARBA00023123"/>
    </source>
</evidence>
<evidence type="ECO:0000256" key="3">
    <source>
        <dbReference type="ARBA" id="ARBA00022840"/>
    </source>
</evidence>
<dbReference type="Pfam" id="PF00063">
    <property type="entry name" value="Myosin_head"/>
    <property type="match status" value="1"/>
</dbReference>
<dbReference type="Gene3D" id="1.20.58.530">
    <property type="match status" value="1"/>
</dbReference>
<evidence type="ECO:0000259" key="11">
    <source>
        <dbReference type="PROSITE" id="PS51456"/>
    </source>
</evidence>
<dbReference type="GO" id="GO:0016020">
    <property type="term" value="C:membrane"/>
    <property type="evidence" value="ECO:0007669"/>
    <property type="project" value="TreeGrafter"/>
</dbReference>
<comment type="caution">
    <text evidence="8">Lacks conserved residue(s) required for the propagation of feature annotation.</text>
</comment>
<feature type="compositionally biased region" description="Polar residues" evidence="10">
    <location>
        <begin position="1151"/>
        <end position="1179"/>
    </location>
</feature>
<dbReference type="PROSITE" id="PS50096">
    <property type="entry name" value="IQ"/>
    <property type="match status" value="1"/>
</dbReference>
<evidence type="ECO:0000313" key="12">
    <source>
        <dbReference type="EMBL" id="KAF5100699.1"/>
    </source>
</evidence>
<reference evidence="12" key="1">
    <citation type="journal article" date="2020" name="Front. Microbiol.">
        <title>Phenotypic and Genetic Characterization of the Cheese Ripening Yeast Geotrichum candidum.</title>
        <authorList>
            <person name="Perkins V."/>
            <person name="Vignola S."/>
            <person name="Lessard M.H."/>
            <person name="Plante P.L."/>
            <person name="Corbeil J."/>
            <person name="Dugat-Bony E."/>
            <person name="Frenette M."/>
            <person name="Labrie S."/>
        </authorList>
    </citation>
    <scope>NUCLEOTIDE SEQUENCE</scope>
    <source>
        <strain evidence="12">LMA-70</strain>
    </source>
</reference>
<dbReference type="Gene3D" id="1.20.120.720">
    <property type="entry name" value="Myosin VI head, motor domain, U50 subdomain"/>
    <property type="match status" value="1"/>
</dbReference>
<dbReference type="PRINTS" id="PR00193">
    <property type="entry name" value="MYOSINHEAVY"/>
</dbReference>
<dbReference type="SUPFAM" id="SSF90257">
    <property type="entry name" value="Myosin rod fragments"/>
    <property type="match status" value="1"/>
</dbReference>
<feature type="compositionally biased region" description="Polar residues" evidence="10">
    <location>
        <begin position="1241"/>
        <end position="1263"/>
    </location>
</feature>
<dbReference type="FunFam" id="1.10.10.820:FF:000001">
    <property type="entry name" value="Myosin heavy chain"/>
    <property type="match status" value="1"/>
</dbReference>
<keyword evidence="4 9" id="KW-0175">Coiled coil</keyword>
<dbReference type="InterPro" id="IPR036961">
    <property type="entry name" value="Kinesin_motor_dom_sf"/>
</dbReference>
<evidence type="ECO:0000256" key="6">
    <source>
        <dbReference type="ARBA" id="ARBA00023175"/>
    </source>
</evidence>
<evidence type="ECO:0000256" key="1">
    <source>
        <dbReference type="ARBA" id="ARBA00008314"/>
    </source>
</evidence>
<feature type="coiled-coil region" evidence="9">
    <location>
        <begin position="531"/>
        <end position="905"/>
    </location>
</feature>
<evidence type="ECO:0000313" key="13">
    <source>
        <dbReference type="Proteomes" id="UP000750522"/>
    </source>
</evidence>
<keyword evidence="5 8" id="KW-0518">Myosin</keyword>
<dbReference type="PANTHER" id="PTHR13140">
    <property type="entry name" value="MYOSIN"/>
    <property type="match status" value="1"/>
</dbReference>
<evidence type="ECO:0000256" key="4">
    <source>
        <dbReference type="ARBA" id="ARBA00023054"/>
    </source>
</evidence>
<evidence type="ECO:0000256" key="10">
    <source>
        <dbReference type="SAM" id="MobiDB-lite"/>
    </source>
</evidence>
<keyword evidence="6 8" id="KW-0505">Motor protein</keyword>
<comment type="caution">
    <text evidence="12">The sequence shown here is derived from an EMBL/GenBank/DDBJ whole genome shotgun (WGS) entry which is preliminary data.</text>
</comment>
<organism evidence="12 13">
    <name type="scientific">Geotrichum candidum</name>
    <name type="common">Oospora lactis</name>
    <name type="synonym">Dipodascus geotrichum</name>
    <dbReference type="NCBI Taxonomy" id="1173061"/>
    <lineage>
        <taxon>Eukaryota</taxon>
        <taxon>Fungi</taxon>
        <taxon>Dikarya</taxon>
        <taxon>Ascomycota</taxon>
        <taxon>Saccharomycotina</taxon>
        <taxon>Dipodascomycetes</taxon>
        <taxon>Dipodascales</taxon>
        <taxon>Dipodascaceae</taxon>
        <taxon>Geotrichum</taxon>
    </lineage>
</organism>
<dbReference type="GO" id="GO:0005737">
    <property type="term" value="C:cytoplasm"/>
    <property type="evidence" value="ECO:0007669"/>
    <property type="project" value="TreeGrafter"/>
</dbReference>
<keyword evidence="7 8" id="KW-0009">Actin-binding</keyword>
<sequence length="1854" mass="214932">MGYKNKQREEVPPHIYAISDLAFRNMLEEHENQSILVTGESGAGKTENTKKVIQYLAAITSSNSSAITRNIIKSPVLGSEQNQFTFEQQILQANPILEAFGNAQTVRNNNSSRFGKFIRIEFGKSGQIAGASIDWYLLEKSRVIYQNPKERNYHIFYQLVKALPKDLKASLILESDPNLYAYLKDSNKVINGVDDSKEFRDLVNSFKIMGFTSQEQTEIFRVMSAILNIGNIELGSERSDQARILNVTQAERVCHLLGINSEQFVKGLLRPRVKAGREWVHQSRSAVQVKNSLEALAKSLYERTFGAIVDRINQTLEKSNDNTSFIGVLDIAGFEIFEHNSFEQLCINYTNEKLQQFFNHHMFVLEQEEYSRENIEWKYIDFGHDLQPTIDLIEKPNRYEVLVSGMPSGYIEGQKACQMILKKLRLDDNLYKVGLTKLFFKSGVLAELEERREAMVRELITQFQSIARGYIQRQKVRKTLFKAEATSIIKRNFELYLDMKDNPWWKLYVKMRPLLIVSRESGTSKAQDMVIKKLEQTVKVIEQEKNTVKDENKRVELQLKSLEETLDSERRLALDKEEILKRSQQREDDLEDQLAGALEDLDDLELQCEELLIAKKRVDSQAETLRSELDKGAVIIGHLEEERVKLKNKLAILEEETARNSSNQAAKLEEIEQLQDELTKLKHELSNRNFRINELEDKVLQSDGEVQSKLDSVTSRMLELTIENREQKEELDELYKSSADYEGIIRSKEEELAKLRSNIASQAVEISESQIKLRDIQDKLDNVVSELHSTEKDLANTKQKCIELEKEEKEARSLLQAKVSDDVKNDEGRKILSRKIDELELRFEQQETSFGSEREKFVRDLTIKQTHLEKLTAEKDMLNIKMQELLSIKEEKERLVTELEKTKLQVNQGTSLKREVSELKLKLEECELAKSEGLEFIKDLKAKLSDNIAKSNKFKSDLELASSEKIQLVKQVSQLKKFIDDDLASKEYLILEKNKIEQDLEDTRQELSSVNFEFNKMTKELAKKGDHLKRMRTSFTDDVATQRTKLNKEKAEFEKNEKKLRQELETSTIKNATLQKQKDKLSQEIDDLKHDISTERKANSSIERQKVSLQEKLDLIQTKYDKERSERSQSEVEKRKLNSEVQALKKELSDKTSQLSTLQKVSKPSHSRNQSWDSASKPGSTDLARKLEETERRLRRSEDARELLERQLKEKSPRHELRPVSSRMSVFEDSKHSPSGPPSPNRTSLRTINGIKSTIDSLYGNNNEDNKPVRRHFRNKSSLDLDKENNDHLSIIDSVKSLNIRNKSVDEIEGLLTNYESSKRDLMSIFQDTSKKLLATKDSLAAAENEINRLNKELDQGRPRPLIPDSDSETLIGTVSDLESRLDAEISLNQDLAESLNLYKARAEDYYSKLESAETVVLTATRAEAYAKEEWKEAKASLAAAIKENKEQESKVIRLQSNIQLLEDKLEDSTIDYSHAREANKRLTREINDLKDRRKQDSADMENSLNTMRERYKEEIKSISEELEREKMKMGDIQTENRHLQHELDMLKVRNNVDTLDPSWGSFKVQLEDKIQELTKANEQAVLSHQDSQRRVGSLLSQVRTLRTTMEEITANRDQLQEEKRILERRLSEVSEQLEELVQAPGVQSSFGTEDELHQLKSSVRQKTLESNTAMERLRALEDEKLDIQKHLHLERTRMEELLNERSSLDRENKNLHLKVVDLEAQLLGLKSSDTQFLVQKVSQLEKQLEEQAERYAEESRNLRSNDRSVKDLQTQIQQKEKITTKLQEEVTKYESKIRSLQETVENLQGLETTYRLSSRRAEREARDYKETSLRLEKELDEWKNRYHSSKRNSRLFA</sequence>
<feature type="binding site" evidence="8">
    <location>
        <begin position="39"/>
        <end position="46"/>
    </location>
    <ligand>
        <name>ATP</name>
        <dbReference type="ChEBI" id="CHEBI:30616"/>
    </ligand>
</feature>
<dbReference type="GO" id="GO:0005524">
    <property type="term" value="F:ATP binding"/>
    <property type="evidence" value="ECO:0007669"/>
    <property type="project" value="UniProtKB-UniRule"/>
</dbReference>
<dbReference type="Gene3D" id="4.10.270.10">
    <property type="entry name" value="Myosin, subunit A"/>
    <property type="match status" value="1"/>
</dbReference>
<protein>
    <recommendedName>
        <fullName evidence="11">Myosin motor domain-containing protein</fullName>
    </recommendedName>
</protein>
<keyword evidence="2 8" id="KW-0547">Nucleotide-binding</keyword>
<feature type="region of interest" description="Disordered" evidence="10">
    <location>
        <begin position="1487"/>
        <end position="1509"/>
    </location>
</feature>
<dbReference type="PROSITE" id="PS51456">
    <property type="entry name" value="MYOSIN_MOTOR"/>
    <property type="match status" value="1"/>
</dbReference>
<feature type="coiled-coil region" evidence="9">
    <location>
        <begin position="986"/>
        <end position="1013"/>
    </location>
</feature>
<dbReference type="EMBL" id="QQZK01000044">
    <property type="protein sequence ID" value="KAF5100699.1"/>
    <property type="molecule type" value="Genomic_DNA"/>
</dbReference>
<dbReference type="SMART" id="SM00242">
    <property type="entry name" value="MYSc"/>
    <property type="match status" value="1"/>
</dbReference>
<gene>
    <name evidence="12" type="ORF">DV451_002462</name>
</gene>
<dbReference type="GO" id="GO:0000146">
    <property type="term" value="F:microfilament motor activity"/>
    <property type="evidence" value="ECO:0007669"/>
    <property type="project" value="TreeGrafter"/>
</dbReference>
<keyword evidence="3 8" id="KW-0067">ATP-binding</keyword>
<evidence type="ECO:0000256" key="8">
    <source>
        <dbReference type="PROSITE-ProRule" id="PRU00782"/>
    </source>
</evidence>
<feature type="compositionally biased region" description="Basic and acidic residues" evidence="10">
    <location>
        <begin position="1487"/>
        <end position="1498"/>
    </location>
</feature>
<feature type="compositionally biased region" description="Basic and acidic residues" evidence="10">
    <location>
        <begin position="1752"/>
        <end position="1767"/>
    </location>
</feature>
<dbReference type="PANTHER" id="PTHR13140:SF857">
    <property type="entry name" value="MYOSIN-11"/>
    <property type="match status" value="1"/>
</dbReference>
<dbReference type="InterPro" id="IPR001609">
    <property type="entry name" value="Myosin_head_motor_dom-like"/>
</dbReference>